<proteinExistence type="predicted"/>
<dbReference type="InterPro" id="IPR006680">
    <property type="entry name" value="Amidohydro-rel"/>
</dbReference>
<keyword evidence="4" id="KW-1185">Reference proteome</keyword>
<evidence type="ECO:0000259" key="2">
    <source>
        <dbReference type="Pfam" id="PF04909"/>
    </source>
</evidence>
<dbReference type="PANTHER" id="PTHR21240:SF28">
    <property type="entry name" value="ISO-OROTATE DECARBOXYLASE (EUROFUNG)"/>
    <property type="match status" value="1"/>
</dbReference>
<dbReference type="EMBL" id="JAEDAO010000001">
    <property type="protein sequence ID" value="MBK0392553.1"/>
    <property type="molecule type" value="Genomic_DNA"/>
</dbReference>
<dbReference type="InterPro" id="IPR032466">
    <property type="entry name" value="Metal_Hydrolase"/>
</dbReference>
<feature type="domain" description="Amidohydrolase-related" evidence="2">
    <location>
        <begin position="115"/>
        <end position="396"/>
    </location>
</feature>
<dbReference type="Proteomes" id="UP000617041">
    <property type="component" value="Unassembled WGS sequence"/>
</dbReference>
<dbReference type="SUPFAM" id="SSF51556">
    <property type="entry name" value="Metallo-dependent hydrolases"/>
    <property type="match status" value="1"/>
</dbReference>
<protein>
    <submittedName>
        <fullName evidence="3">Amidohydrolase</fullName>
    </submittedName>
</protein>
<evidence type="ECO:0000313" key="4">
    <source>
        <dbReference type="Proteomes" id="UP000617041"/>
    </source>
</evidence>
<organism evidence="3 4">
    <name type="scientific">Ramlibacter algicola</name>
    <dbReference type="NCBI Taxonomy" id="2795217"/>
    <lineage>
        <taxon>Bacteria</taxon>
        <taxon>Pseudomonadati</taxon>
        <taxon>Pseudomonadota</taxon>
        <taxon>Betaproteobacteria</taxon>
        <taxon>Burkholderiales</taxon>
        <taxon>Comamonadaceae</taxon>
        <taxon>Ramlibacter</taxon>
    </lineage>
</organism>
<dbReference type="PANTHER" id="PTHR21240">
    <property type="entry name" value="2-AMINO-3-CARBOXYLMUCONATE-6-SEMIALDEHYDE DECARBOXYLASE"/>
    <property type="match status" value="1"/>
</dbReference>
<name>A0A934Q0M5_9BURK</name>
<evidence type="ECO:0000256" key="1">
    <source>
        <dbReference type="ARBA" id="ARBA00023239"/>
    </source>
</evidence>
<dbReference type="InterPro" id="IPR032465">
    <property type="entry name" value="ACMSD"/>
</dbReference>
<comment type="caution">
    <text evidence="3">The sequence shown here is derived from an EMBL/GenBank/DDBJ whole genome shotgun (WGS) entry which is preliminary data.</text>
</comment>
<dbReference type="RefSeq" id="WP_200787483.1">
    <property type="nucleotide sequence ID" value="NZ_JAEDAO010000001.1"/>
</dbReference>
<dbReference type="AlphaFoldDB" id="A0A934Q0M5"/>
<sequence length="406" mass="45350">MDLSTPESAARLQAPAAKKQSLQDYFVVSADSHVNEPHDLWLKRIDAQFRDRVPRVQVDEKGRKWFVVEGFRKSMIREAPRDEQVSVDEFRERSEAAGKRLELDRTKGAMFQQRGNPSADRYEDMDYDGIDAEILFPNKGLTNWSSPDSALHVAMCRVYNDWVHEVFGGSTRSFPTACVAPADIPACVAEIERVAKLGFHSVTMPPLVAGKGYNLPDYDPVWAALQETGMPVCFHAGTGKDPRTASGDGGAIINYVVHAMNTVLEPTVQLCASGVFDRFPGLNFATIEAGVGWVPYALWAMDHGFEKHAFWVSPKLKNKPSEYFKRHGHASFQDDPIGIETRAWSGIDSILWGNDYPHIEGTWPYSEQVTSRLTNGLTREEKAKIVGLNAARLFRIDVPADKRLPA</sequence>
<evidence type="ECO:0000313" key="3">
    <source>
        <dbReference type="EMBL" id="MBK0392553.1"/>
    </source>
</evidence>
<gene>
    <name evidence="3" type="ORF">I8E28_08110</name>
</gene>
<accession>A0A934Q0M5</accession>
<dbReference type="Pfam" id="PF04909">
    <property type="entry name" value="Amidohydro_2"/>
    <property type="match status" value="1"/>
</dbReference>
<dbReference type="Gene3D" id="3.20.20.140">
    <property type="entry name" value="Metal-dependent hydrolases"/>
    <property type="match status" value="1"/>
</dbReference>
<reference evidence="3" key="1">
    <citation type="submission" date="2020-12" db="EMBL/GenBank/DDBJ databases">
        <title>Ramlibacter sp. nov., isolated from a freshwater alga, Cryptomonas.</title>
        <authorList>
            <person name="Kim H.M."/>
            <person name="Jeon C.O."/>
        </authorList>
    </citation>
    <scope>NUCLEOTIDE SEQUENCE</scope>
    <source>
        <strain evidence="3">CrO1</strain>
    </source>
</reference>
<keyword evidence="1" id="KW-0456">Lyase</keyword>
<dbReference type="GO" id="GO:0016787">
    <property type="term" value="F:hydrolase activity"/>
    <property type="evidence" value="ECO:0007669"/>
    <property type="project" value="InterPro"/>
</dbReference>
<dbReference type="GO" id="GO:0019748">
    <property type="term" value="P:secondary metabolic process"/>
    <property type="evidence" value="ECO:0007669"/>
    <property type="project" value="TreeGrafter"/>
</dbReference>
<dbReference type="GO" id="GO:0005737">
    <property type="term" value="C:cytoplasm"/>
    <property type="evidence" value="ECO:0007669"/>
    <property type="project" value="TreeGrafter"/>
</dbReference>
<dbReference type="GO" id="GO:0016831">
    <property type="term" value="F:carboxy-lyase activity"/>
    <property type="evidence" value="ECO:0007669"/>
    <property type="project" value="InterPro"/>
</dbReference>